<dbReference type="GO" id="GO:0005737">
    <property type="term" value="C:cytoplasm"/>
    <property type="evidence" value="ECO:0007669"/>
    <property type="project" value="UniProtKB-SubCell"/>
</dbReference>
<accession>A0AAD5ILJ8</accession>
<dbReference type="InterPro" id="IPR022712">
    <property type="entry name" value="Beta_Casp"/>
</dbReference>
<dbReference type="InterPro" id="IPR036866">
    <property type="entry name" value="RibonucZ/Hydroxyglut_hydro"/>
</dbReference>
<dbReference type="EMBL" id="JAJSOW010000104">
    <property type="protein sequence ID" value="KAI9169479.1"/>
    <property type="molecule type" value="Genomic_DNA"/>
</dbReference>
<dbReference type="SMART" id="SM01027">
    <property type="entry name" value="Beta-Casp"/>
    <property type="match status" value="1"/>
</dbReference>
<dbReference type="PANTHER" id="PTHR46094">
    <property type="entry name" value="INTEGRATOR COMPLEX SUBUNIT 9"/>
    <property type="match status" value="1"/>
</dbReference>
<evidence type="ECO:0000313" key="7">
    <source>
        <dbReference type="EMBL" id="KAI9169479.1"/>
    </source>
</evidence>
<keyword evidence="8" id="KW-1185">Reference proteome</keyword>
<dbReference type="SUPFAM" id="SSF56281">
    <property type="entry name" value="Metallo-hydrolase/oxidoreductase"/>
    <property type="match status" value="1"/>
</dbReference>
<dbReference type="Gene3D" id="3.40.50.10890">
    <property type="match status" value="1"/>
</dbReference>
<evidence type="ECO:0000256" key="1">
    <source>
        <dbReference type="ARBA" id="ARBA00004123"/>
    </source>
</evidence>
<protein>
    <recommendedName>
        <fullName evidence="6">Beta-Casp domain-containing protein</fullName>
    </recommendedName>
</protein>
<evidence type="ECO:0000256" key="4">
    <source>
        <dbReference type="ARBA" id="ARBA00023242"/>
    </source>
</evidence>
<comment type="subcellular location">
    <subcellularLocation>
        <location evidence="2">Cytoplasm</location>
    </subcellularLocation>
    <subcellularLocation>
        <location evidence="1">Nucleus</location>
    </subcellularLocation>
</comment>
<reference evidence="7" key="2">
    <citation type="submission" date="2023-02" db="EMBL/GenBank/DDBJ databases">
        <authorList>
            <person name="Swenson N.G."/>
            <person name="Wegrzyn J.L."/>
            <person name="Mcevoy S.L."/>
        </authorList>
    </citation>
    <scope>NUCLEOTIDE SEQUENCE</scope>
    <source>
        <strain evidence="7">91603</strain>
        <tissue evidence="7">Leaf</tissue>
    </source>
</reference>
<organism evidence="7 8">
    <name type="scientific">Acer negundo</name>
    <name type="common">Box elder</name>
    <dbReference type="NCBI Taxonomy" id="4023"/>
    <lineage>
        <taxon>Eukaryota</taxon>
        <taxon>Viridiplantae</taxon>
        <taxon>Streptophyta</taxon>
        <taxon>Embryophyta</taxon>
        <taxon>Tracheophyta</taxon>
        <taxon>Spermatophyta</taxon>
        <taxon>Magnoliopsida</taxon>
        <taxon>eudicotyledons</taxon>
        <taxon>Gunneridae</taxon>
        <taxon>Pentapetalae</taxon>
        <taxon>rosids</taxon>
        <taxon>malvids</taxon>
        <taxon>Sapindales</taxon>
        <taxon>Sapindaceae</taxon>
        <taxon>Hippocastanoideae</taxon>
        <taxon>Acereae</taxon>
        <taxon>Acer</taxon>
    </lineage>
</organism>
<gene>
    <name evidence="7" type="ORF">LWI28_012985</name>
</gene>
<feature type="region of interest" description="Disordered" evidence="5">
    <location>
        <begin position="296"/>
        <end position="321"/>
    </location>
</feature>
<feature type="compositionally biased region" description="Polar residues" evidence="5">
    <location>
        <begin position="296"/>
        <end position="320"/>
    </location>
</feature>
<name>A0AAD5ILJ8_ACENE</name>
<keyword evidence="4" id="KW-0539">Nucleus</keyword>
<dbReference type="GO" id="GO:0032039">
    <property type="term" value="C:integrator complex"/>
    <property type="evidence" value="ECO:0007669"/>
    <property type="project" value="InterPro"/>
</dbReference>
<dbReference type="GO" id="GO:0034472">
    <property type="term" value="P:snRNA 3'-end processing"/>
    <property type="evidence" value="ECO:0007669"/>
    <property type="project" value="TreeGrafter"/>
</dbReference>
<evidence type="ECO:0000313" key="8">
    <source>
        <dbReference type="Proteomes" id="UP001064489"/>
    </source>
</evidence>
<evidence type="ECO:0000256" key="3">
    <source>
        <dbReference type="ARBA" id="ARBA00022490"/>
    </source>
</evidence>
<sequence length="692" mass="77296">MKFTCLSKGGGFHFPPSHMLNVSGFRVLFDCPLDLSALTIFAPIPTDSRTIGDEESSDFAIHESVDMETGVRKRQKIEKPLDANCLIYAQPWYKTVNNLHLWNVSFIDVVLISSPMGMLGLPYLTRNKDFSAKIYVTEAAARLGQLMMEDLVSMHTEYRQFYGPEDSSAPQWMISEEFELLPSALRKMVLGKDGAELGGWMPLYSAAHVKDCMTKVQRLRYAEETCYNGTLVVKAISSGLEIGACNWMINSPKRNIAYVSGSIFDSGHAMDFDYHALQGSDMILYSDFSTLLTTEDNEQSTSSDDNNNWEELSKSLSNNDESSEEREKLAFICSCAIDSVKSGGSVLIPIDRIGVLLQLLEQISIFLKSSGLEIPIYIISSVAEELLAYTNIIPEWLCKQRQEKLFSGESLFAHVELVKEKKIHVFPAVHSPKLLINWQEPCVVFCPHWSLRLGPAVHLLRRWCGDPNSLLVLEDETDADIALLPFKPMSMKVLQCSFLSGIKLQKVKPLLKTLQPKSVLFPEYLRTRVSFTNINSFSVSHYSENETLRIPSLKESSELEIATDLASQLHWTNLKQGNLNITRLKGELLIDQGKHRLLSGNEQAGSSQNKPILHWGSPDPENLLAALSKMGINGHVEQSMTDAESDKACIVHIQDPNKALIEVRATGTIISAVDEDLASRIFEAIVNVLEGI</sequence>
<comment type="caution">
    <text evidence="7">The sequence shown here is derived from an EMBL/GenBank/DDBJ whole genome shotgun (WGS) entry which is preliminary data.</text>
</comment>
<evidence type="ECO:0000256" key="5">
    <source>
        <dbReference type="SAM" id="MobiDB-lite"/>
    </source>
</evidence>
<dbReference type="PANTHER" id="PTHR46094:SF1">
    <property type="entry name" value="INTEGRATOR COMPLEX SUBUNIT 9"/>
    <property type="match status" value="1"/>
</dbReference>
<keyword evidence="3" id="KW-0963">Cytoplasm</keyword>
<evidence type="ECO:0000259" key="6">
    <source>
        <dbReference type="SMART" id="SM01027"/>
    </source>
</evidence>
<feature type="domain" description="Beta-Casp" evidence="6">
    <location>
        <begin position="356"/>
        <end position="481"/>
    </location>
</feature>
<dbReference type="InterPro" id="IPR027074">
    <property type="entry name" value="Integrator_9su"/>
</dbReference>
<dbReference type="Gene3D" id="3.60.15.10">
    <property type="entry name" value="Ribonuclease Z/Hydroxyacylglutathione hydrolase-like"/>
    <property type="match status" value="1"/>
</dbReference>
<evidence type="ECO:0000256" key="2">
    <source>
        <dbReference type="ARBA" id="ARBA00004496"/>
    </source>
</evidence>
<dbReference type="Proteomes" id="UP001064489">
    <property type="component" value="Chromosome 7"/>
</dbReference>
<dbReference type="AlphaFoldDB" id="A0AAD5ILJ8"/>
<dbReference type="Pfam" id="PF10996">
    <property type="entry name" value="Beta-Casp"/>
    <property type="match status" value="1"/>
</dbReference>
<reference evidence="7" key="1">
    <citation type="journal article" date="2022" name="Plant J.">
        <title>Strategies of tolerance reflected in two North American maple genomes.</title>
        <authorList>
            <person name="McEvoy S.L."/>
            <person name="Sezen U.U."/>
            <person name="Trouern-Trend A."/>
            <person name="McMahon S.M."/>
            <person name="Schaberg P.G."/>
            <person name="Yang J."/>
            <person name="Wegrzyn J.L."/>
            <person name="Swenson N.G."/>
        </authorList>
    </citation>
    <scope>NUCLEOTIDE SEQUENCE</scope>
    <source>
        <strain evidence="7">91603</strain>
    </source>
</reference>
<proteinExistence type="predicted"/>